<dbReference type="CDD" id="cd00060">
    <property type="entry name" value="FHA"/>
    <property type="match status" value="1"/>
</dbReference>
<proteinExistence type="predicted"/>
<evidence type="ECO:0000259" key="3">
    <source>
        <dbReference type="PROSITE" id="PS50006"/>
    </source>
</evidence>
<protein>
    <recommendedName>
        <fullName evidence="3">FHA domain-containing protein</fullName>
    </recommendedName>
</protein>
<feature type="domain" description="FHA" evidence="3">
    <location>
        <begin position="221"/>
        <end position="280"/>
    </location>
</feature>
<feature type="region of interest" description="Disordered" evidence="2">
    <location>
        <begin position="107"/>
        <end position="178"/>
    </location>
</feature>
<dbReference type="InterPro" id="IPR050923">
    <property type="entry name" value="Cell_Proc_Reg/RNA_Proc"/>
</dbReference>
<accession>A0ABP9SSE6</accession>
<evidence type="ECO:0000256" key="1">
    <source>
        <dbReference type="ARBA" id="ARBA00022553"/>
    </source>
</evidence>
<organism evidence="4 5">
    <name type="scientific">Rugosimonospora acidiphila</name>
    <dbReference type="NCBI Taxonomy" id="556531"/>
    <lineage>
        <taxon>Bacteria</taxon>
        <taxon>Bacillati</taxon>
        <taxon>Actinomycetota</taxon>
        <taxon>Actinomycetes</taxon>
        <taxon>Micromonosporales</taxon>
        <taxon>Micromonosporaceae</taxon>
        <taxon>Rugosimonospora</taxon>
    </lineage>
</organism>
<dbReference type="SUPFAM" id="SSF49879">
    <property type="entry name" value="SMAD/FHA domain"/>
    <property type="match status" value="1"/>
</dbReference>
<dbReference type="PROSITE" id="PS50006">
    <property type="entry name" value="FHA_DOMAIN"/>
    <property type="match status" value="1"/>
</dbReference>
<evidence type="ECO:0000256" key="2">
    <source>
        <dbReference type="SAM" id="MobiDB-lite"/>
    </source>
</evidence>
<dbReference type="InterPro" id="IPR000253">
    <property type="entry name" value="FHA_dom"/>
</dbReference>
<keyword evidence="5" id="KW-1185">Reference proteome</keyword>
<gene>
    <name evidence="4" type="ORF">GCM10023322_81290</name>
</gene>
<dbReference type="Gene3D" id="2.60.200.20">
    <property type="match status" value="1"/>
</dbReference>
<evidence type="ECO:0000313" key="5">
    <source>
        <dbReference type="Proteomes" id="UP001501570"/>
    </source>
</evidence>
<dbReference type="PANTHER" id="PTHR23308">
    <property type="entry name" value="NUCLEAR INHIBITOR OF PROTEIN PHOSPHATASE-1"/>
    <property type="match status" value="1"/>
</dbReference>
<comment type="caution">
    <text evidence="4">The sequence shown here is derived from an EMBL/GenBank/DDBJ whole genome shotgun (WGS) entry which is preliminary data.</text>
</comment>
<dbReference type="Pfam" id="PF00498">
    <property type="entry name" value="FHA"/>
    <property type="match status" value="1"/>
</dbReference>
<sequence length="309" mass="30510">MPTCPKGHQSADADYCDECGAPIGGRSAAAGSAAPGSAAPGSVAPGSAARPAAPVGGSAAGGTLIAGESCPNCSTPRADRFCEVCGHDFVAAELSAGAEAPAGAVPAGAVPNGMPPPGPDFGADPGVDAAADAGAGAGAARSDGAPAGAAGNGAGAQPRSARPDGSLPSRDPAPASAWRVAVSADRDYHARMQALADPEAEPIAFPVFCPERRFSLQGPQMLIGRQSRSRGIEPDIDLTGPPVDPAVSHAHAMLVAQPDGAWALVDLGSANGTYLNDRTEPVEENVAVPLSDGDRIHVGAFSTLTLHRI</sequence>
<feature type="region of interest" description="Disordered" evidence="2">
    <location>
        <begin position="30"/>
        <end position="56"/>
    </location>
</feature>
<dbReference type="EMBL" id="BAABJQ010000050">
    <property type="protein sequence ID" value="GAA5201404.1"/>
    <property type="molecule type" value="Genomic_DNA"/>
</dbReference>
<keyword evidence="1" id="KW-0597">Phosphoprotein</keyword>
<reference evidence="5" key="1">
    <citation type="journal article" date="2019" name="Int. J. Syst. Evol. Microbiol.">
        <title>The Global Catalogue of Microorganisms (GCM) 10K type strain sequencing project: providing services to taxonomists for standard genome sequencing and annotation.</title>
        <authorList>
            <consortium name="The Broad Institute Genomics Platform"/>
            <consortium name="The Broad Institute Genome Sequencing Center for Infectious Disease"/>
            <person name="Wu L."/>
            <person name="Ma J."/>
        </authorList>
    </citation>
    <scope>NUCLEOTIDE SEQUENCE [LARGE SCALE GENOMIC DNA]</scope>
    <source>
        <strain evidence="5">JCM 18304</strain>
    </source>
</reference>
<name>A0ABP9SSE6_9ACTN</name>
<dbReference type="Proteomes" id="UP001501570">
    <property type="component" value="Unassembled WGS sequence"/>
</dbReference>
<evidence type="ECO:0000313" key="4">
    <source>
        <dbReference type="EMBL" id="GAA5201404.1"/>
    </source>
</evidence>
<feature type="compositionally biased region" description="Low complexity" evidence="2">
    <location>
        <begin position="120"/>
        <end position="149"/>
    </location>
</feature>
<dbReference type="InterPro" id="IPR008984">
    <property type="entry name" value="SMAD_FHA_dom_sf"/>
</dbReference>